<name>A0AAF0FNR3_9EURY</name>
<evidence type="ECO:0000313" key="2">
    <source>
        <dbReference type="EMBL" id="WFN35807.1"/>
    </source>
</evidence>
<gene>
    <name evidence="2" type="ORF">L1994_06475</name>
</gene>
<dbReference type="InterPro" id="IPR051404">
    <property type="entry name" value="TA_system_antitoxin"/>
</dbReference>
<dbReference type="AlphaFoldDB" id="A0AAF0FNR3"/>
<dbReference type="Pfam" id="PF15919">
    <property type="entry name" value="HicB_lk_antitox"/>
    <property type="match status" value="1"/>
</dbReference>
<dbReference type="PANTHER" id="PTHR34504:SF2">
    <property type="entry name" value="UPF0150 PROTEIN SSL0259"/>
    <property type="match status" value="1"/>
</dbReference>
<evidence type="ECO:0000313" key="3">
    <source>
        <dbReference type="Proteomes" id="UP001218895"/>
    </source>
</evidence>
<reference evidence="2" key="1">
    <citation type="submission" date="2022-01" db="EMBL/GenBank/DDBJ databases">
        <title>Complete genome of Methanomicrobium antiquum DSM 21220.</title>
        <authorList>
            <person name="Chen S.-C."/>
            <person name="You Y.-T."/>
            <person name="Zhou Y.-Z."/>
            <person name="Lai M.-C."/>
        </authorList>
    </citation>
    <scope>NUCLEOTIDE SEQUENCE</scope>
    <source>
        <strain evidence="2">DSM 21220</strain>
    </source>
</reference>
<sequence length="69" mass="7584">MFRFLIIVEKVNDNYSAYSPDIAGCVATGKTREEAEANMHEAIAFHIEGLKEDRLPIPEGKSSASCVLV</sequence>
<evidence type="ECO:0000259" key="1">
    <source>
        <dbReference type="Pfam" id="PF15919"/>
    </source>
</evidence>
<dbReference type="InterPro" id="IPR031807">
    <property type="entry name" value="HicB-like"/>
</dbReference>
<dbReference type="PANTHER" id="PTHR34504">
    <property type="entry name" value="ANTITOXIN HICB"/>
    <property type="match status" value="1"/>
</dbReference>
<proteinExistence type="predicted"/>
<dbReference type="SUPFAM" id="SSF143100">
    <property type="entry name" value="TTHA1013/TTHA0281-like"/>
    <property type="match status" value="1"/>
</dbReference>
<dbReference type="GeneID" id="79950027"/>
<dbReference type="InterPro" id="IPR035069">
    <property type="entry name" value="TTHA1013/TTHA0281-like"/>
</dbReference>
<dbReference type="EMBL" id="CP091092">
    <property type="protein sequence ID" value="WFN35807.1"/>
    <property type="molecule type" value="Genomic_DNA"/>
</dbReference>
<accession>A0AAF0FNR3</accession>
<feature type="domain" description="HicB-like antitoxin of toxin-antitoxin system" evidence="1">
    <location>
        <begin position="4"/>
        <end position="62"/>
    </location>
</feature>
<dbReference type="Proteomes" id="UP001218895">
    <property type="component" value="Chromosome"/>
</dbReference>
<dbReference type="RefSeq" id="WP_278098647.1">
    <property type="nucleotide sequence ID" value="NZ_CP091092.1"/>
</dbReference>
<keyword evidence="3" id="KW-1185">Reference proteome</keyword>
<dbReference type="Gene3D" id="3.30.160.250">
    <property type="match status" value="1"/>
</dbReference>
<protein>
    <submittedName>
        <fullName evidence="2">Type II toxin-antitoxin system HicB family antitoxin</fullName>
    </submittedName>
</protein>
<dbReference type="KEGG" id="manq:L1994_06475"/>
<organism evidence="2 3">
    <name type="scientific">Methanomicrobium antiquum</name>
    <dbReference type="NCBI Taxonomy" id="487686"/>
    <lineage>
        <taxon>Archaea</taxon>
        <taxon>Methanobacteriati</taxon>
        <taxon>Methanobacteriota</taxon>
        <taxon>Stenosarchaea group</taxon>
        <taxon>Methanomicrobia</taxon>
        <taxon>Methanomicrobiales</taxon>
        <taxon>Methanomicrobiaceae</taxon>
        <taxon>Methanomicrobium</taxon>
    </lineage>
</organism>